<comment type="caution">
    <text evidence="2">The sequence shown here is derived from an EMBL/GenBank/DDBJ whole genome shotgun (WGS) entry which is preliminary data.</text>
</comment>
<evidence type="ECO:0000313" key="2">
    <source>
        <dbReference type="EMBL" id="NLQ24514.1"/>
    </source>
</evidence>
<organism evidence="2 3">
    <name type="scientific">Shewanella oncorhynchi</name>
    <dbReference type="NCBI Taxonomy" id="2726434"/>
    <lineage>
        <taxon>Bacteria</taxon>
        <taxon>Pseudomonadati</taxon>
        <taxon>Pseudomonadota</taxon>
        <taxon>Gammaproteobacteria</taxon>
        <taxon>Alteromonadales</taxon>
        <taxon>Shewanellaceae</taxon>
        <taxon>Shewanella</taxon>
    </lineage>
</organism>
<dbReference type="InterPro" id="IPR004919">
    <property type="entry name" value="GmrSD_N"/>
</dbReference>
<gene>
    <name evidence="2" type="ORF">HGO26_16715</name>
</gene>
<dbReference type="PANTHER" id="PTHR39639">
    <property type="entry name" value="CHROMOSOME 16, WHOLE GENOME SHOTGUN SEQUENCE"/>
    <property type="match status" value="1"/>
</dbReference>
<dbReference type="PANTHER" id="PTHR39639:SF1">
    <property type="entry name" value="DUF262 DOMAIN-CONTAINING PROTEIN"/>
    <property type="match status" value="1"/>
</dbReference>
<accession>A0ABX1KSM2</accession>
<dbReference type="Pfam" id="PF03235">
    <property type="entry name" value="GmrSD_N"/>
    <property type="match status" value="1"/>
</dbReference>
<feature type="domain" description="GmrSD restriction endonucleases N-terminal" evidence="1">
    <location>
        <begin position="52"/>
        <end position="188"/>
    </location>
</feature>
<dbReference type="RefSeq" id="WP_168826614.1">
    <property type="nucleotide sequence ID" value="NZ_JABAEB010000011.1"/>
</dbReference>
<keyword evidence="3" id="KW-1185">Reference proteome</keyword>
<name>A0ABX1KSM2_9GAMM</name>
<proteinExistence type="predicted"/>
<protein>
    <submittedName>
        <fullName evidence="2">DUF262 domain-containing protein</fullName>
    </submittedName>
</protein>
<sequence length="359" mass="41105">MLAQSDEKVAIENQIKLCMQSYDYDTTEYPVGVIIEMYQRSLDFLFLEEEQNTGDIIYIPDYQREFVWTDERQSKFIESMIIGVPIPYLFLADISGNMEVVDGSQRLRTLYSFIVGDLKLKGLKQLTLLNGKRFNDLPLVRQKRFRSKSIRAILLGEKTTSEARYDLFERLNTGSDELKPAEIRKGAFAGPFADFLSECAEEELFKKLCPVSVKVGLRQENTERVLRFFAYSASDPIVGYRGTVSPFLDTYMKGITKTWNADIEREMKAKFLAMLNFVDQNFPYGFRKFEGANSTPRVRFEAISVGVANAIALNPDLSVNNVEWIDSEEFHIQTRSDAANNKSKLVGRIDFVKNKLLGI</sequence>
<dbReference type="EMBL" id="JABAEB010000011">
    <property type="protein sequence ID" value="NLQ24514.1"/>
    <property type="molecule type" value="Genomic_DNA"/>
</dbReference>
<reference evidence="2 3" key="1">
    <citation type="submission" date="2020-04" db="EMBL/GenBank/DDBJ databases">
        <title>The first description of lens atrophy caused by putative novel Shewanella sp. that is a new emerging pathogen for cultured rainbow trout?</title>
        <authorList>
            <person name="Saticioglu I.B."/>
            <person name="Duman M."/>
            <person name="Altun S."/>
        </authorList>
    </citation>
    <scope>NUCLEOTIDE SEQUENCE [LARGE SCALE GENOMIC DNA]</scope>
    <source>
        <strain evidence="2 3">S-1</strain>
    </source>
</reference>
<evidence type="ECO:0000313" key="3">
    <source>
        <dbReference type="Proteomes" id="UP000527352"/>
    </source>
</evidence>
<dbReference type="Proteomes" id="UP000527352">
    <property type="component" value="Unassembled WGS sequence"/>
</dbReference>
<evidence type="ECO:0000259" key="1">
    <source>
        <dbReference type="Pfam" id="PF03235"/>
    </source>
</evidence>